<accession>A0A831VTI8</accession>
<evidence type="ECO:0000256" key="1">
    <source>
        <dbReference type="ARBA" id="ARBA00001541"/>
    </source>
</evidence>
<dbReference type="AlphaFoldDB" id="A0A831VTI8"/>
<dbReference type="GO" id="GO:0032259">
    <property type="term" value="P:methylation"/>
    <property type="evidence" value="ECO:0007669"/>
    <property type="project" value="UniProtKB-KW"/>
</dbReference>
<dbReference type="Gene3D" id="1.20.120.330">
    <property type="entry name" value="Nucleotidyltransferases domain 2"/>
    <property type="match status" value="1"/>
</dbReference>
<reference evidence="10" key="1">
    <citation type="journal article" date="2020" name="mSystems">
        <title>Genome- and Community-Level Interaction Insights into Carbon Utilization and Element Cycling Functions of Hydrothermarchaeota in Hydrothermal Sediment.</title>
        <authorList>
            <person name="Zhou Z."/>
            <person name="Liu Y."/>
            <person name="Xu W."/>
            <person name="Pan J."/>
            <person name="Luo Z.H."/>
            <person name="Li M."/>
        </authorList>
    </citation>
    <scope>NUCLEOTIDE SEQUENCE [LARGE SCALE GENOMIC DNA]</scope>
    <source>
        <strain evidence="10">HyVt-345</strain>
    </source>
</reference>
<gene>
    <name evidence="10" type="ORF">ENH87_01360</name>
</gene>
<keyword evidence="5" id="KW-0949">S-adenosyl-L-methionine</keyword>
<evidence type="ECO:0000256" key="3">
    <source>
        <dbReference type="ARBA" id="ARBA00022603"/>
    </source>
</evidence>
<dbReference type="Gene3D" id="3.40.50.150">
    <property type="entry name" value="Vaccinia Virus protein VP39"/>
    <property type="match status" value="1"/>
</dbReference>
<sequence length="834" mass="95398">MTKSTEKAPQNNKELFVVGVGASAGGLDAISKFLSSFNGVDMEFCVVIVMHLSPDYKSELTSILGKRCKWPVITAENDIEMKARSIYVTPQNSNIHVEGSRLMLDTLPQKYSSAPSIDTFFATLASSKARKSIGIVLSGFGSDGSEGIKAIKRHNGFTMAQLPETAEHRDMPTSAMATGDVDLTIPAEQMFDEIAQYITNSHTIAQTVEPNKKSMDAIFELLEKRSGTDFSLYKPTTIMRRINHRMANLQLGSLVEYFEMIKNSPRELDVLFETVLIGVTEFFRDTEAYAGLKKYLEIMLNDKNSGDSIRIWSVGCATGQEPYSVGILLHELLGKTINQYHIQVFASDIDEKALNFGRKGIYPKESLESMPPDLVKRYFEPRGEHHFEIVKEIKQHTLFTRHDISNDPPFVKLDLITCRNLLIYFNNDLQKQSFQIFHYSLRPHGLLFLGKSESVSVAADLFTTTDSKKIFRKADATLNYQLRFSRFKNQRERMASEKQKDKVRNMSIIDVAKETLYYKFEHPFVIVNGQSEIKEVHGSLRLYLEIGQGTMNANLHKMANPELVTVLKALQAQVKKTGVPHLSHIVKFNLYDNDHYLRIRIAPLIYMVREEQYYLVMFQKVEPSDQILDLEKKLNTQDFVDLRIKELEDELASTKEHLQIFTEELEATNEELQTINEELQSANEELKSSNEELETSNEELQSANEELNTANHEMRLANEELVKKENELQEEKETSQRNEIFYRTISENIPNGAVGILNKNLEIDYVAGKVFDNLETNPEDYIGRKFHTMLPVQNEAQKLRQLCEETLKGKSGFLEIRFDQKILRDTNCPTTTFR</sequence>
<dbReference type="GO" id="GO:0008984">
    <property type="term" value="F:protein-glutamate methylesterase activity"/>
    <property type="evidence" value="ECO:0007669"/>
    <property type="project" value="InterPro"/>
</dbReference>
<evidence type="ECO:0000259" key="9">
    <source>
        <dbReference type="PROSITE" id="PS50123"/>
    </source>
</evidence>
<feature type="coiled-coil region" evidence="7">
    <location>
        <begin position="630"/>
        <end position="738"/>
    </location>
</feature>
<dbReference type="SUPFAM" id="SSF47757">
    <property type="entry name" value="Chemotaxis receptor methyltransferase CheR, N-terminal domain"/>
    <property type="match status" value="1"/>
</dbReference>
<dbReference type="Pfam" id="PF01339">
    <property type="entry name" value="CheB_methylest"/>
    <property type="match status" value="1"/>
</dbReference>
<dbReference type="CDD" id="cd16434">
    <property type="entry name" value="CheB-CheR_fusion"/>
    <property type="match status" value="1"/>
</dbReference>
<feature type="active site" evidence="6">
    <location>
        <position position="143"/>
    </location>
</feature>
<dbReference type="InterPro" id="IPR000780">
    <property type="entry name" value="CheR_MeTrfase"/>
</dbReference>
<name>A0A831VTI8_9FLAO</name>
<keyword evidence="7" id="KW-0175">Coiled coil</keyword>
<comment type="catalytic activity">
    <reaction evidence="1">
        <text>L-glutamyl-[protein] + S-adenosyl-L-methionine = [protein]-L-glutamate 5-O-methyl ester + S-adenosyl-L-homocysteine</text>
        <dbReference type="Rhea" id="RHEA:24452"/>
        <dbReference type="Rhea" id="RHEA-COMP:10208"/>
        <dbReference type="Rhea" id="RHEA-COMP:10311"/>
        <dbReference type="ChEBI" id="CHEBI:29973"/>
        <dbReference type="ChEBI" id="CHEBI:57856"/>
        <dbReference type="ChEBI" id="CHEBI:59789"/>
        <dbReference type="ChEBI" id="CHEBI:82795"/>
        <dbReference type="EC" id="2.1.1.80"/>
    </reaction>
</comment>
<protein>
    <recommendedName>
        <fullName evidence="2">protein-glutamate O-methyltransferase</fullName>
        <ecNumber evidence="2">2.1.1.80</ecNumber>
    </recommendedName>
</protein>
<feature type="domain" description="CheB-type methylesterase" evidence="8">
    <location>
        <begin position="17"/>
        <end position="201"/>
    </location>
</feature>
<dbReference type="GO" id="GO:0008983">
    <property type="term" value="F:protein-glutamate O-methyltransferase activity"/>
    <property type="evidence" value="ECO:0007669"/>
    <property type="project" value="UniProtKB-EC"/>
</dbReference>
<dbReference type="Gene3D" id="1.10.155.10">
    <property type="entry name" value="Chemotaxis receptor methyltransferase CheR, N-terminal domain"/>
    <property type="match status" value="1"/>
</dbReference>
<keyword evidence="4" id="KW-0808">Transferase</keyword>
<dbReference type="InterPro" id="IPR000673">
    <property type="entry name" value="Sig_transdc_resp-reg_Me-estase"/>
</dbReference>
<dbReference type="PROSITE" id="PS50122">
    <property type="entry name" value="CHEB"/>
    <property type="match status" value="1"/>
</dbReference>
<dbReference type="EMBL" id="DRGL01000009">
    <property type="protein sequence ID" value="HEA19549.1"/>
    <property type="molecule type" value="Genomic_DNA"/>
</dbReference>
<dbReference type="GO" id="GO:0005737">
    <property type="term" value="C:cytoplasm"/>
    <property type="evidence" value="ECO:0007669"/>
    <property type="project" value="InterPro"/>
</dbReference>
<dbReference type="PRINTS" id="PR00996">
    <property type="entry name" value="CHERMTFRASE"/>
</dbReference>
<evidence type="ECO:0000256" key="6">
    <source>
        <dbReference type="PROSITE-ProRule" id="PRU00050"/>
    </source>
</evidence>
<evidence type="ECO:0000256" key="4">
    <source>
        <dbReference type="ARBA" id="ARBA00022679"/>
    </source>
</evidence>
<dbReference type="GO" id="GO:0006935">
    <property type="term" value="P:chemotaxis"/>
    <property type="evidence" value="ECO:0007669"/>
    <property type="project" value="UniProtKB-UniRule"/>
</dbReference>
<feature type="domain" description="CheR-type methyltransferase" evidence="9">
    <location>
        <begin position="203"/>
        <end position="476"/>
    </location>
</feature>
<evidence type="ECO:0000256" key="2">
    <source>
        <dbReference type="ARBA" id="ARBA00012534"/>
    </source>
</evidence>
<dbReference type="InterPro" id="IPR029063">
    <property type="entry name" value="SAM-dependent_MTases_sf"/>
</dbReference>
<dbReference type="SMART" id="SM00138">
    <property type="entry name" value="MeTrc"/>
    <property type="match status" value="1"/>
</dbReference>
<dbReference type="PANTHER" id="PTHR24422">
    <property type="entry name" value="CHEMOTAXIS PROTEIN METHYLTRANSFERASE"/>
    <property type="match status" value="1"/>
</dbReference>
<evidence type="ECO:0000256" key="7">
    <source>
        <dbReference type="SAM" id="Coils"/>
    </source>
</evidence>
<evidence type="ECO:0000259" key="8">
    <source>
        <dbReference type="PROSITE" id="PS50122"/>
    </source>
</evidence>
<dbReference type="Pfam" id="PF01739">
    <property type="entry name" value="CheR"/>
    <property type="match status" value="1"/>
</dbReference>
<keyword evidence="6" id="KW-0145">Chemotaxis</keyword>
<dbReference type="Gene3D" id="3.40.50.180">
    <property type="entry name" value="Methylesterase CheB, C-terminal domain"/>
    <property type="match status" value="1"/>
</dbReference>
<dbReference type="SUPFAM" id="SSF52738">
    <property type="entry name" value="Methylesterase CheB, C-terminal domain"/>
    <property type="match status" value="1"/>
</dbReference>
<feature type="active site" evidence="6">
    <location>
        <position position="51"/>
    </location>
</feature>
<dbReference type="SUPFAM" id="SSF53335">
    <property type="entry name" value="S-adenosyl-L-methionine-dependent methyltransferases"/>
    <property type="match status" value="1"/>
</dbReference>
<comment type="caution">
    <text evidence="10">The sequence shown here is derived from an EMBL/GenBank/DDBJ whole genome shotgun (WGS) entry which is preliminary data.</text>
</comment>
<dbReference type="InterPro" id="IPR050903">
    <property type="entry name" value="Bact_Chemotaxis_MeTrfase"/>
</dbReference>
<dbReference type="InterPro" id="IPR022642">
    <property type="entry name" value="CheR_C"/>
</dbReference>
<feature type="active site" evidence="6">
    <location>
        <position position="23"/>
    </location>
</feature>
<dbReference type="Proteomes" id="UP000886191">
    <property type="component" value="Unassembled WGS sequence"/>
</dbReference>
<dbReference type="EC" id="2.1.1.80" evidence="2"/>
<dbReference type="InterPro" id="IPR036804">
    <property type="entry name" value="CheR_N_sf"/>
</dbReference>
<keyword evidence="6" id="KW-0378">Hydrolase</keyword>
<keyword evidence="3" id="KW-0489">Methyltransferase</keyword>
<dbReference type="InterPro" id="IPR022641">
    <property type="entry name" value="CheR_N"/>
</dbReference>
<proteinExistence type="predicted"/>
<evidence type="ECO:0000313" key="10">
    <source>
        <dbReference type="EMBL" id="HEA19549.1"/>
    </source>
</evidence>
<dbReference type="PROSITE" id="PS50123">
    <property type="entry name" value="CHER"/>
    <property type="match status" value="1"/>
</dbReference>
<organism evidence="10">
    <name type="scientific">Pricia antarctica</name>
    <dbReference type="NCBI Taxonomy" id="641691"/>
    <lineage>
        <taxon>Bacteria</taxon>
        <taxon>Pseudomonadati</taxon>
        <taxon>Bacteroidota</taxon>
        <taxon>Flavobacteriia</taxon>
        <taxon>Flavobacteriales</taxon>
        <taxon>Flavobacteriaceae</taxon>
        <taxon>Pricia</taxon>
    </lineage>
</organism>
<dbReference type="InterPro" id="IPR035909">
    <property type="entry name" value="CheB_C"/>
</dbReference>
<dbReference type="Pfam" id="PF03705">
    <property type="entry name" value="CheR_N"/>
    <property type="match status" value="1"/>
</dbReference>
<evidence type="ECO:0000256" key="5">
    <source>
        <dbReference type="ARBA" id="ARBA00022691"/>
    </source>
</evidence>
<dbReference type="GO" id="GO:0000156">
    <property type="term" value="F:phosphorelay response regulator activity"/>
    <property type="evidence" value="ECO:0007669"/>
    <property type="project" value="InterPro"/>
</dbReference>